<dbReference type="SMART" id="SM00194">
    <property type="entry name" value="PTPc"/>
    <property type="match status" value="1"/>
</dbReference>
<dbReference type="PROSITE" id="PS50206">
    <property type="entry name" value="RHODANESE_3"/>
    <property type="match status" value="1"/>
</dbReference>
<feature type="region of interest" description="Disordered" evidence="3">
    <location>
        <begin position="85"/>
        <end position="123"/>
    </location>
</feature>
<feature type="compositionally biased region" description="Basic and acidic residues" evidence="3">
    <location>
        <begin position="86"/>
        <end position="101"/>
    </location>
</feature>
<feature type="domain" description="Tyrosine-protein phosphatase" evidence="4">
    <location>
        <begin position="495"/>
        <end position="794"/>
    </location>
</feature>
<dbReference type="InterPro" id="IPR029021">
    <property type="entry name" value="Prot-tyrosine_phosphatase-like"/>
</dbReference>
<name>A0A093VCX9_TALMA</name>
<dbReference type="FunFam" id="3.40.250.10:FF:000051">
    <property type="entry name" value="Protein tyrosine phosphatase (Pyp1), putative"/>
    <property type="match status" value="1"/>
</dbReference>
<protein>
    <recommendedName>
        <fullName evidence="2">protein-tyrosine-phosphatase</fullName>
        <ecNumber evidence="2">3.1.3.48</ecNumber>
    </recommendedName>
</protein>
<dbReference type="PROSITE" id="PS50055">
    <property type="entry name" value="TYR_PHOSPHATASE_PTP"/>
    <property type="match status" value="1"/>
</dbReference>
<feature type="compositionally biased region" description="Low complexity" evidence="3">
    <location>
        <begin position="35"/>
        <end position="44"/>
    </location>
</feature>
<dbReference type="HOGENOM" id="CLU_001645_11_0_1"/>
<reference evidence="7" key="2">
    <citation type="journal article" date="2014" name="PLoS Genet.">
        <title>Signature gene expression reveals novel clues to the molecular mechanisms of dimorphic transition in Penicillium marneffei.</title>
        <authorList>
            <person name="Yang E."/>
            <person name="Wang G."/>
            <person name="Cai J."/>
            <person name="Woo P.C."/>
            <person name="Lau S.K."/>
            <person name="Yuen K.-Y."/>
            <person name="Chow W.-N."/>
            <person name="Lin X."/>
        </authorList>
    </citation>
    <scope>NUCLEOTIDE SEQUENCE</scope>
    <source>
        <strain evidence="7">PM1</strain>
    </source>
</reference>
<dbReference type="GO" id="GO:0004725">
    <property type="term" value="F:protein tyrosine phosphatase activity"/>
    <property type="evidence" value="ECO:0007669"/>
    <property type="project" value="UniProtKB-EC"/>
</dbReference>
<feature type="region of interest" description="Disordered" evidence="3">
    <location>
        <begin position="1"/>
        <end position="72"/>
    </location>
</feature>
<feature type="compositionally biased region" description="Basic and acidic residues" evidence="3">
    <location>
        <begin position="608"/>
        <end position="620"/>
    </location>
</feature>
<dbReference type="InterPro" id="IPR003595">
    <property type="entry name" value="Tyr_Pase_cat"/>
</dbReference>
<dbReference type="InterPro" id="IPR016130">
    <property type="entry name" value="Tyr_Pase_AS"/>
</dbReference>
<evidence type="ECO:0000256" key="3">
    <source>
        <dbReference type="SAM" id="MobiDB-lite"/>
    </source>
</evidence>
<dbReference type="PANTHER" id="PTHR19134">
    <property type="entry name" value="RECEPTOR-TYPE TYROSINE-PROTEIN PHOSPHATASE"/>
    <property type="match status" value="1"/>
</dbReference>
<dbReference type="CDD" id="cd18533">
    <property type="entry name" value="PTP_fungal"/>
    <property type="match status" value="1"/>
</dbReference>
<sequence length="800" mass="89661">MSSPFLCPRDSSDGGGSGGSAVSTNYFGLPVDNYGSPPGSNPGPHTKKNWDMFSQSYSSIPSPKLQKVSPNPEQTHMISLVGSSYRAEEQGHSRTGEHAAHDTATNQPDLRRNTKFSRSFGPGIQAGGLLESHTTYLGTHVHASPMQISPTENLQRGQSNQVPSFGFPNTYSPGIYQSTPGTNIQGEDNSRVNTSLSLPVITHYPLSNSSGEDRRRAETLPTPIDQQSISFISVEDCQRLLQASPEKTLLLDIRPYPQFSQANIMESLNLCIPTTLLKRPSFNTDKLKDTFTNESERRKFLSWKQCAYIIVYDSHTEQTRDATQLMNVLKKFKVEGWRGEARILRGGFTAFAGRFPNQIRQQRQNKANPSGMPARPMSLNLASTVPVAGGCSLPAAAPAEPFFCNIRQNMDLVGGVGQIPVKLPNGLTPEHAKHLPEWLRMASAYEDKGHDVSQKFLKIEQRELHRMREALDSHANYDEKSSTKFRVAGIEKGSKNRYNDIYPFDHSRVRLQDVPSGACDYINANYVGAKLTNKMYIATQAPIPDTFADFWRVVWEHDVRVIVALTAEMERGQIKCHPYWNTNSYGPFKVKALGERRVYVDLQTDTETPEHSSASEKKPSSEGLYSAEDERPYILVRHFTLSHSDYPFKPIREITQLQYSYWPDFGTTSQPSHLLNLIEQCNKITRGSSPIKFSAEDAQPPGLRPIVVHCSAGCGRTGTFCTVDSVLDMLKQQRTKRATTNDDDRKNDDDNEKWIYDDSTDLIAKTVEDFRTQRPSMVQNLSQFVLCYETVLEWAALHDA</sequence>
<dbReference type="Gene3D" id="3.90.190.10">
    <property type="entry name" value="Protein tyrosine phosphatase superfamily"/>
    <property type="match status" value="1"/>
</dbReference>
<evidence type="ECO:0000259" key="5">
    <source>
        <dbReference type="PROSITE" id="PS50056"/>
    </source>
</evidence>
<feature type="compositionally biased region" description="Polar residues" evidence="3">
    <location>
        <begin position="52"/>
        <end position="61"/>
    </location>
</feature>
<evidence type="ECO:0000256" key="1">
    <source>
        <dbReference type="ARBA" id="ARBA00009649"/>
    </source>
</evidence>
<dbReference type="InterPro" id="IPR050348">
    <property type="entry name" value="Protein-Tyr_Phosphatase"/>
</dbReference>
<proteinExistence type="inferred from homology"/>
<dbReference type="PANTHER" id="PTHR19134:SF561">
    <property type="entry name" value="PROTEIN TYROSINE PHOSPHATASE 36E, ISOFORM A"/>
    <property type="match status" value="1"/>
</dbReference>
<dbReference type="EC" id="3.1.3.48" evidence="2"/>
<feature type="domain" description="Rhodanese" evidence="6">
    <location>
        <begin position="244"/>
        <end position="360"/>
    </location>
</feature>
<organism evidence="7">
    <name type="scientific">Talaromyces marneffei PM1</name>
    <dbReference type="NCBI Taxonomy" id="1077442"/>
    <lineage>
        <taxon>Eukaryota</taxon>
        <taxon>Fungi</taxon>
        <taxon>Dikarya</taxon>
        <taxon>Ascomycota</taxon>
        <taxon>Pezizomycotina</taxon>
        <taxon>Eurotiomycetes</taxon>
        <taxon>Eurotiomycetidae</taxon>
        <taxon>Eurotiales</taxon>
        <taxon>Trichocomaceae</taxon>
        <taxon>Talaromyces</taxon>
        <taxon>Talaromyces sect. Talaromyces</taxon>
    </lineage>
</organism>
<feature type="domain" description="Tyrosine specific protein phosphatases" evidence="5">
    <location>
        <begin position="675"/>
        <end position="785"/>
    </location>
</feature>
<dbReference type="FunFam" id="3.90.190.10:FF:000142">
    <property type="entry name" value="Protein tyrosine phosphatase (Pyp1), putative"/>
    <property type="match status" value="1"/>
</dbReference>
<accession>A0A093VCX9</accession>
<dbReference type="AlphaFoldDB" id="A0A093VCX9"/>
<dbReference type="EMBL" id="JPOX01000028">
    <property type="protein sequence ID" value="KFX44541.1"/>
    <property type="molecule type" value="Genomic_DNA"/>
</dbReference>
<comment type="caution">
    <text evidence="7">The sequence shown here is derived from an EMBL/GenBank/DDBJ whole genome shotgun (WGS) entry which is preliminary data.</text>
</comment>
<evidence type="ECO:0000313" key="7">
    <source>
        <dbReference type="EMBL" id="KFX44541.1"/>
    </source>
</evidence>
<evidence type="ECO:0000259" key="4">
    <source>
        <dbReference type="PROSITE" id="PS50055"/>
    </source>
</evidence>
<dbReference type="SMART" id="SM00450">
    <property type="entry name" value="RHOD"/>
    <property type="match status" value="1"/>
</dbReference>
<dbReference type="PROSITE" id="PS00383">
    <property type="entry name" value="TYR_PHOSPHATASE_1"/>
    <property type="match status" value="1"/>
</dbReference>
<dbReference type="SUPFAM" id="SSF52821">
    <property type="entry name" value="Rhodanese/Cell cycle control phosphatase"/>
    <property type="match status" value="1"/>
</dbReference>
<dbReference type="InterPro" id="IPR000242">
    <property type="entry name" value="PTP_cat"/>
</dbReference>
<dbReference type="eggNOG" id="KOG0789">
    <property type="taxonomic scope" value="Eukaryota"/>
</dbReference>
<gene>
    <name evidence="7" type="ORF">GQ26_0281150</name>
</gene>
<dbReference type="SUPFAM" id="SSF52799">
    <property type="entry name" value="(Phosphotyrosine protein) phosphatases II"/>
    <property type="match status" value="1"/>
</dbReference>
<dbReference type="InterPro" id="IPR000387">
    <property type="entry name" value="Tyr_Pase_dom"/>
</dbReference>
<dbReference type="InterPro" id="IPR036873">
    <property type="entry name" value="Rhodanese-like_dom_sf"/>
</dbReference>
<comment type="similarity">
    <text evidence="1">Belongs to the protein-tyrosine phosphatase family. Non-receptor class subfamily.</text>
</comment>
<dbReference type="InterPro" id="IPR001763">
    <property type="entry name" value="Rhodanese-like_dom"/>
</dbReference>
<dbReference type="PROSITE" id="PS50056">
    <property type="entry name" value="TYR_PHOSPHATASE_2"/>
    <property type="match status" value="1"/>
</dbReference>
<dbReference type="SMART" id="SM00404">
    <property type="entry name" value="PTPc_motif"/>
    <property type="match status" value="1"/>
</dbReference>
<evidence type="ECO:0000256" key="2">
    <source>
        <dbReference type="ARBA" id="ARBA00013064"/>
    </source>
</evidence>
<feature type="region of interest" description="Disordered" evidence="3">
    <location>
        <begin position="604"/>
        <end position="624"/>
    </location>
</feature>
<reference key="1">
    <citation type="journal article" date="2014" name="PLoS Genet.">
        <title>Signature Gene Expression Reveals Novel Clues to the Molecular Mechanisms of Dimorphic Transition in Penicillium marneffei.</title>
        <authorList>
            <person name="Yang E."/>
            <person name="Wang G."/>
            <person name="Cai J."/>
            <person name="Woo P.C."/>
            <person name="Lau S.K."/>
            <person name="Yuen K.-Y."/>
            <person name="Chow W.-N."/>
            <person name="Lin X."/>
        </authorList>
    </citation>
    <scope>NUCLEOTIDE SEQUENCE [LARGE SCALE GENOMIC DNA]</scope>
    <source>
        <strain>PM1</strain>
    </source>
</reference>
<dbReference type="Gene3D" id="3.40.250.10">
    <property type="entry name" value="Rhodanese-like domain"/>
    <property type="match status" value="1"/>
</dbReference>
<dbReference type="Pfam" id="PF00581">
    <property type="entry name" value="Rhodanese"/>
    <property type="match status" value="1"/>
</dbReference>
<feature type="region of interest" description="Disordered" evidence="3">
    <location>
        <begin position="151"/>
        <end position="190"/>
    </location>
</feature>
<dbReference type="PRINTS" id="PR00700">
    <property type="entry name" value="PRTYPHPHTASE"/>
</dbReference>
<dbReference type="CDD" id="cd01446">
    <property type="entry name" value="DSP_MapKP"/>
    <property type="match status" value="1"/>
</dbReference>
<dbReference type="Pfam" id="PF00102">
    <property type="entry name" value="Y_phosphatase"/>
    <property type="match status" value="1"/>
</dbReference>
<evidence type="ECO:0000259" key="6">
    <source>
        <dbReference type="PROSITE" id="PS50206"/>
    </source>
</evidence>